<evidence type="ECO:0000256" key="2">
    <source>
        <dbReference type="SAM" id="Phobius"/>
    </source>
</evidence>
<evidence type="ECO:0000256" key="1">
    <source>
        <dbReference type="SAM" id="MobiDB-lite"/>
    </source>
</evidence>
<protein>
    <submittedName>
        <fullName evidence="3">Uncharacterized protein</fullName>
    </submittedName>
</protein>
<feature type="transmembrane region" description="Helical" evidence="2">
    <location>
        <begin position="55"/>
        <end position="74"/>
    </location>
</feature>
<reference evidence="3" key="1">
    <citation type="submission" date="2022-01" db="EMBL/GenBank/DDBJ databases">
        <authorList>
            <person name="Karlyshev A.V."/>
            <person name="Jaspars M."/>
        </authorList>
    </citation>
    <scope>NUCLEOTIDE SEQUENCE</scope>
    <source>
        <strain evidence="3">AGSA3-2</strain>
    </source>
</reference>
<accession>A0A9Q3ZCB5</accession>
<proteinExistence type="predicted"/>
<evidence type="ECO:0000313" key="4">
    <source>
        <dbReference type="Proteomes" id="UP001107961"/>
    </source>
</evidence>
<keyword evidence="2" id="KW-0812">Transmembrane</keyword>
<feature type="region of interest" description="Disordered" evidence="1">
    <location>
        <begin position="428"/>
        <end position="449"/>
    </location>
</feature>
<keyword evidence="4" id="KW-1185">Reference proteome</keyword>
<sequence length="509" mass="54695">MADWLVVVGVSMAVMATVGLIRQAAWRGHSLVLFILPVAGLQQVQENWEAYGRLALLRVAGLAITLAGLGLMYVDYRENATIPSMPGQVVSGAANITSSPFVRSSEAALLMARGEGHPLTGRLHGTDLTTPQATLVNGVLTVHQGNGVLPELSVSLLLNWSAEAIRERRTLLVSPWEEQAPEVHLSWTPAGQQYPETRIISNGYRLDLALAPRDPGGFSGTIQLVLPDEKNSYLVGDFTARTNHLRYRNGKVDAAFDHPDTLAWVAEQYLQTQFPAGVLQNVDVENVILRRAAGEGRVEVRLIRSDGASERRQLGLEKTPVGWAVTPGSMTGGRQPPPEPPVQPEPVKPRGPATSEPLTDLLALAPLTGTELTVRESSGRERTGVLTRVASDRLWLRLALGAGNAEIAVDGAHIDSLGSRDGRRWQVATPTISDTPPPARPGDDPVAPETPYQALLGRQVRVTTGDGKTQEGRLQAVEGGRITLTVPVGAGTVEYFHALPDIVSMEAVR</sequence>
<feature type="transmembrane region" description="Helical" evidence="2">
    <location>
        <begin position="6"/>
        <end position="25"/>
    </location>
</feature>
<comment type="caution">
    <text evidence="3">The sequence shown here is derived from an EMBL/GenBank/DDBJ whole genome shotgun (WGS) entry which is preliminary data.</text>
</comment>
<feature type="compositionally biased region" description="Pro residues" evidence="1">
    <location>
        <begin position="335"/>
        <end position="346"/>
    </location>
</feature>
<dbReference type="EMBL" id="JAJVKT010000007">
    <property type="protein sequence ID" value="MCE7508543.1"/>
    <property type="molecule type" value="Genomic_DNA"/>
</dbReference>
<keyword evidence="2" id="KW-0472">Membrane</keyword>
<dbReference type="RefSeq" id="WP_233925712.1">
    <property type="nucleotide sequence ID" value="NZ_JAJVKT010000007.1"/>
</dbReference>
<keyword evidence="2" id="KW-1133">Transmembrane helix</keyword>
<dbReference type="Proteomes" id="UP001107961">
    <property type="component" value="Unassembled WGS sequence"/>
</dbReference>
<name>A0A9Q3ZCB5_9GAMM</name>
<feature type="region of interest" description="Disordered" evidence="1">
    <location>
        <begin position="316"/>
        <end position="356"/>
    </location>
</feature>
<evidence type="ECO:0000313" key="3">
    <source>
        <dbReference type="EMBL" id="MCE7508543.1"/>
    </source>
</evidence>
<organism evidence="3 4">
    <name type="scientific">Alloalcanivorax xenomutans</name>
    <dbReference type="NCBI Taxonomy" id="1094342"/>
    <lineage>
        <taxon>Bacteria</taxon>
        <taxon>Pseudomonadati</taxon>
        <taxon>Pseudomonadota</taxon>
        <taxon>Gammaproteobacteria</taxon>
        <taxon>Oceanospirillales</taxon>
        <taxon>Alcanivoracaceae</taxon>
        <taxon>Alloalcanivorax</taxon>
    </lineage>
</organism>
<gene>
    <name evidence="3" type="ORF">LZG35_07815</name>
</gene>
<dbReference type="AlphaFoldDB" id="A0A9Q3ZCB5"/>